<dbReference type="InterPro" id="IPR009057">
    <property type="entry name" value="Homeodomain-like_sf"/>
</dbReference>
<dbReference type="EMBL" id="CP033116">
    <property type="protein sequence ID" value="QFY56450.1"/>
    <property type="molecule type" value="Genomic_DNA"/>
</dbReference>
<dbReference type="Gene3D" id="1.10.10.60">
    <property type="entry name" value="Homeodomain-like"/>
    <property type="match status" value="2"/>
</dbReference>
<dbReference type="AlphaFoldDB" id="A0AA91U5C0"/>
<dbReference type="Proteomes" id="UP000344571">
    <property type="component" value="Chromosome"/>
</dbReference>
<dbReference type="Pfam" id="PF02311">
    <property type="entry name" value="AraC_binding"/>
    <property type="match status" value="1"/>
</dbReference>
<reference evidence="6 8" key="1">
    <citation type="submission" date="2017-09" db="EMBL/GenBank/DDBJ databases">
        <title>Bacterial and phytoplankton interrelationship in Kongsfjorden, an Arctic fjord.</title>
        <authorList>
            <person name="Sinha R."/>
            <person name="Krishnan K."/>
        </authorList>
    </citation>
    <scope>NUCLEOTIDE SEQUENCE [LARGE SCALE GENOMIC DNA]</scope>
    <source>
        <strain evidence="6 8">58</strain>
    </source>
</reference>
<dbReference type="Proteomes" id="UP000243750">
    <property type="component" value="Unassembled WGS sequence"/>
</dbReference>
<dbReference type="PANTHER" id="PTHR46796">
    <property type="entry name" value="HTH-TYPE TRANSCRIPTIONAL ACTIVATOR RHAS-RELATED"/>
    <property type="match status" value="1"/>
</dbReference>
<keyword evidence="9" id="KW-1185">Reference proteome</keyword>
<feature type="domain" description="HTH araC/xylS-type" evidence="5">
    <location>
        <begin position="163"/>
        <end position="260"/>
    </location>
</feature>
<evidence type="ECO:0000313" key="6">
    <source>
        <dbReference type="EMBL" id="PCD01094.1"/>
    </source>
</evidence>
<evidence type="ECO:0000259" key="5">
    <source>
        <dbReference type="PROSITE" id="PS01124"/>
    </source>
</evidence>
<dbReference type="InterPro" id="IPR018060">
    <property type="entry name" value="HTH_AraC"/>
</dbReference>
<dbReference type="PROSITE" id="PS01124">
    <property type="entry name" value="HTH_ARAC_FAMILY_2"/>
    <property type="match status" value="1"/>
</dbReference>
<keyword evidence="1" id="KW-0805">Transcription regulation</keyword>
<keyword evidence="2" id="KW-0238">DNA-binding</keyword>
<comment type="function">
    <text evidence="4">Regulatory protein of the TOL plasmid xyl operons. XylS activates the xylXYZLTEGFJQKIH operon required for the degradation of toluene, m-xylene and p-xylene.</text>
</comment>
<dbReference type="SUPFAM" id="SSF51215">
    <property type="entry name" value="Regulatory protein AraC"/>
    <property type="match status" value="1"/>
</dbReference>
<dbReference type="EMBL" id="NWMT01000035">
    <property type="protein sequence ID" value="PCD01094.1"/>
    <property type="molecule type" value="Genomic_DNA"/>
</dbReference>
<evidence type="ECO:0000256" key="3">
    <source>
        <dbReference type="ARBA" id="ARBA00023163"/>
    </source>
</evidence>
<dbReference type="SUPFAM" id="SSF46689">
    <property type="entry name" value="Homeodomain-like"/>
    <property type="match status" value="2"/>
</dbReference>
<evidence type="ECO:0000313" key="7">
    <source>
        <dbReference type="EMBL" id="QFY56450.1"/>
    </source>
</evidence>
<keyword evidence="3" id="KW-0804">Transcription</keyword>
<dbReference type="InterPro" id="IPR050204">
    <property type="entry name" value="AraC_XylS_family_regulators"/>
</dbReference>
<reference evidence="7 9" key="2">
    <citation type="submission" date="2018-10" db="EMBL/GenBank/DDBJ databases">
        <title>Complete genome sequence of Pseudomonas pelagia strain Kongs-67.</title>
        <authorList>
            <person name="Sinha R.K."/>
            <person name="Krishnan K."/>
        </authorList>
    </citation>
    <scope>NUCLEOTIDE SEQUENCE [LARGE SCALE GENOMIC DNA]</scope>
    <source>
        <strain evidence="7 9">Kongs-67</strain>
    </source>
</reference>
<dbReference type="Pfam" id="PF12833">
    <property type="entry name" value="HTH_18"/>
    <property type="match status" value="1"/>
</dbReference>
<dbReference type="Gene3D" id="2.60.120.10">
    <property type="entry name" value="Jelly Rolls"/>
    <property type="match status" value="1"/>
</dbReference>
<proteinExistence type="predicted"/>
<sequence length="270" mass="30826">MTIGMEDLYPGQDVECSRVFAANTSYPRHTHEEYIVSANLKGTEYVWVDNKKHVVSAGQVTIYNPMAIQSSEFSSDGVDFISLHVNPNSLIDVFKENNLPSGYFYPTLRQGSFNDDQLYKAIIDCYMAARETDDYKEEAILWLLSTLLDVDSASDTNRKKYIKNAISSMKDCLDHKLDLSSLASSVGLSKYHFVRAFKQEIGIAPIQYHMQLRLIEARKRLKSGVRPIDVMVDLGFYDQSHFINTFRKIMAITPNQYSKKVFSGHFKNSK</sequence>
<evidence type="ECO:0000256" key="4">
    <source>
        <dbReference type="ARBA" id="ARBA00037345"/>
    </source>
</evidence>
<dbReference type="GO" id="GO:0003700">
    <property type="term" value="F:DNA-binding transcription factor activity"/>
    <property type="evidence" value="ECO:0007669"/>
    <property type="project" value="InterPro"/>
</dbReference>
<name>A0AA91U5C0_9GAMM</name>
<dbReference type="GO" id="GO:0043565">
    <property type="term" value="F:sequence-specific DNA binding"/>
    <property type="evidence" value="ECO:0007669"/>
    <property type="project" value="InterPro"/>
</dbReference>
<evidence type="ECO:0000256" key="2">
    <source>
        <dbReference type="ARBA" id="ARBA00023125"/>
    </source>
</evidence>
<organism evidence="6 8">
    <name type="scientific">Halopseudomonas pelagia</name>
    <dbReference type="NCBI Taxonomy" id="553151"/>
    <lineage>
        <taxon>Bacteria</taxon>
        <taxon>Pseudomonadati</taxon>
        <taxon>Pseudomonadota</taxon>
        <taxon>Gammaproteobacteria</taxon>
        <taxon>Pseudomonadales</taxon>
        <taxon>Pseudomonadaceae</taxon>
        <taxon>Halopseudomonas</taxon>
    </lineage>
</organism>
<protein>
    <submittedName>
        <fullName evidence="6">AraC family transcriptional regulator</fullName>
    </submittedName>
</protein>
<evidence type="ECO:0000256" key="1">
    <source>
        <dbReference type="ARBA" id="ARBA00023015"/>
    </source>
</evidence>
<gene>
    <name evidence="6" type="ORF">CO192_01900</name>
    <name evidence="7" type="ORF">EAO82_08800</name>
</gene>
<accession>A0AA91U5C0</accession>
<dbReference type="InterPro" id="IPR014710">
    <property type="entry name" value="RmlC-like_jellyroll"/>
</dbReference>
<dbReference type="InterPro" id="IPR037923">
    <property type="entry name" value="HTH-like"/>
</dbReference>
<dbReference type="RefSeq" id="WP_096344941.1">
    <property type="nucleotide sequence ID" value="NZ_CP033116.1"/>
</dbReference>
<evidence type="ECO:0000313" key="8">
    <source>
        <dbReference type="Proteomes" id="UP000243750"/>
    </source>
</evidence>
<dbReference type="InterPro" id="IPR003313">
    <property type="entry name" value="AraC-bd"/>
</dbReference>
<evidence type="ECO:0000313" key="9">
    <source>
        <dbReference type="Proteomes" id="UP000344571"/>
    </source>
</evidence>
<dbReference type="SMART" id="SM00342">
    <property type="entry name" value="HTH_ARAC"/>
    <property type="match status" value="1"/>
</dbReference>